<dbReference type="CDD" id="cd00077">
    <property type="entry name" value="HDc"/>
    <property type="match status" value="1"/>
</dbReference>
<name>A0A2S6ISH2_9ACTN</name>
<evidence type="ECO:0000259" key="2">
    <source>
        <dbReference type="Pfam" id="PF01966"/>
    </source>
</evidence>
<protein>
    <submittedName>
        <fullName evidence="3">HD superfamily phosphodiesterase</fullName>
    </submittedName>
</protein>
<reference evidence="3 4" key="1">
    <citation type="submission" date="2018-02" db="EMBL/GenBank/DDBJ databases">
        <title>Genomic Encyclopedia of Archaeal and Bacterial Type Strains, Phase II (KMG-II): from individual species to whole genera.</title>
        <authorList>
            <person name="Goeker M."/>
        </authorList>
    </citation>
    <scope>NUCLEOTIDE SEQUENCE [LARGE SCALE GENOMIC DNA]</scope>
    <source>
        <strain evidence="3 4">DSM 22857</strain>
    </source>
</reference>
<evidence type="ECO:0000313" key="3">
    <source>
        <dbReference type="EMBL" id="PPK97204.1"/>
    </source>
</evidence>
<dbReference type="EMBL" id="PTJD01000004">
    <property type="protein sequence ID" value="PPK97204.1"/>
    <property type="molecule type" value="Genomic_DNA"/>
</dbReference>
<dbReference type="RefSeq" id="WP_146099439.1">
    <property type="nucleotide sequence ID" value="NZ_PTJD01000004.1"/>
</dbReference>
<dbReference type="SUPFAM" id="SSF109604">
    <property type="entry name" value="HD-domain/PDEase-like"/>
    <property type="match status" value="1"/>
</dbReference>
<dbReference type="AlphaFoldDB" id="A0A2S6ISH2"/>
<dbReference type="InterPro" id="IPR003607">
    <property type="entry name" value="HD/PDEase_dom"/>
</dbReference>
<organism evidence="3 4">
    <name type="scientific">Kineococcus xinjiangensis</name>
    <dbReference type="NCBI Taxonomy" id="512762"/>
    <lineage>
        <taxon>Bacteria</taxon>
        <taxon>Bacillati</taxon>
        <taxon>Actinomycetota</taxon>
        <taxon>Actinomycetes</taxon>
        <taxon>Kineosporiales</taxon>
        <taxon>Kineosporiaceae</taxon>
        <taxon>Kineococcus</taxon>
    </lineage>
</organism>
<dbReference type="Pfam" id="PF01966">
    <property type="entry name" value="HD"/>
    <property type="match status" value="1"/>
</dbReference>
<keyword evidence="4" id="KW-1185">Reference proteome</keyword>
<feature type="domain" description="HD" evidence="2">
    <location>
        <begin position="58"/>
        <end position="135"/>
    </location>
</feature>
<feature type="region of interest" description="Disordered" evidence="1">
    <location>
        <begin position="1"/>
        <end position="38"/>
    </location>
</feature>
<sequence length="335" mass="35607">MSESPRIHPAARRIPPRALTTPRDLGGPAPGRSGRRQPDLVLWAASEAGRLLADLPDRWRHTQETAVHAWWASVGLPRPEQQLLVAAAYLHDIGYAPEVVDSGFHPLDGARYLLRQGHPELAALVAHHSGAAVEARHRGLAAELAQFALPGGAVADALTYSDITTGPRGETVEPGPRLREIVRRHGAGSIVARSRLEARVDLFAAVVRTLRRVARSRPAPAPLAASTVDLACAKLVRLDGRMTSAEGVETAHEALERAVEDRPHSVVCDLALLESLSPEGAAELASATERTGLPVVLLEPRAGVSALLRDDDGDAGRAAVVTDVREALTAVCGCR</sequence>
<comment type="caution">
    <text evidence="3">The sequence shown here is derived from an EMBL/GenBank/DDBJ whole genome shotgun (WGS) entry which is preliminary data.</text>
</comment>
<dbReference type="InterPro" id="IPR006674">
    <property type="entry name" value="HD_domain"/>
</dbReference>
<accession>A0A2S6ISH2</accession>
<gene>
    <name evidence="3" type="ORF">CLV92_10419</name>
</gene>
<evidence type="ECO:0000313" key="4">
    <source>
        <dbReference type="Proteomes" id="UP000239485"/>
    </source>
</evidence>
<dbReference type="Proteomes" id="UP000239485">
    <property type="component" value="Unassembled WGS sequence"/>
</dbReference>
<evidence type="ECO:0000256" key="1">
    <source>
        <dbReference type="SAM" id="MobiDB-lite"/>
    </source>
</evidence>
<proteinExistence type="predicted"/>
<dbReference type="OrthoDB" id="2989229at2"/>